<feature type="domain" description="HTH cro/C1-type" evidence="4">
    <location>
        <begin position="8"/>
        <end position="61"/>
    </location>
</feature>
<dbReference type="InterPro" id="IPR001387">
    <property type="entry name" value="Cro/C1-type_HTH"/>
</dbReference>
<dbReference type="AlphaFoldDB" id="A0A1B8HQG9"/>
<dbReference type="Proteomes" id="UP000092247">
    <property type="component" value="Unassembled WGS sequence"/>
</dbReference>
<dbReference type="SUPFAM" id="SSF51306">
    <property type="entry name" value="LexA/Signal peptidase"/>
    <property type="match status" value="1"/>
</dbReference>
<dbReference type="InterPro" id="IPR015927">
    <property type="entry name" value="Peptidase_S24_S26A/B/C"/>
</dbReference>
<dbReference type="Gene3D" id="1.10.260.40">
    <property type="entry name" value="lambda repressor-like DNA-binding domains"/>
    <property type="match status" value="1"/>
</dbReference>
<dbReference type="CDD" id="cd00093">
    <property type="entry name" value="HTH_XRE"/>
    <property type="match status" value="1"/>
</dbReference>
<organism evidence="5 6">
    <name type="scientific">Morganella psychrotolerans</name>
    <dbReference type="NCBI Taxonomy" id="368603"/>
    <lineage>
        <taxon>Bacteria</taxon>
        <taxon>Pseudomonadati</taxon>
        <taxon>Pseudomonadota</taxon>
        <taxon>Gammaproteobacteria</taxon>
        <taxon>Enterobacterales</taxon>
        <taxon>Morganellaceae</taxon>
        <taxon>Morganella</taxon>
    </lineage>
</organism>
<accession>A0A1B8HQG9</accession>
<dbReference type="Pfam" id="PF01381">
    <property type="entry name" value="HTH_3"/>
    <property type="match status" value="1"/>
</dbReference>
<dbReference type="Pfam" id="PF00717">
    <property type="entry name" value="Peptidase_S24"/>
    <property type="match status" value="1"/>
</dbReference>
<dbReference type="InterPro" id="IPR039418">
    <property type="entry name" value="LexA-like"/>
</dbReference>
<evidence type="ECO:0000313" key="6">
    <source>
        <dbReference type="Proteomes" id="UP000092247"/>
    </source>
</evidence>
<evidence type="ECO:0000259" key="4">
    <source>
        <dbReference type="PROSITE" id="PS50943"/>
    </source>
</evidence>
<keyword evidence="1" id="KW-0805">Transcription regulation</keyword>
<evidence type="ECO:0000256" key="2">
    <source>
        <dbReference type="ARBA" id="ARBA00023125"/>
    </source>
</evidence>
<dbReference type="PROSITE" id="PS50943">
    <property type="entry name" value="HTH_CROC1"/>
    <property type="match status" value="1"/>
</dbReference>
<keyword evidence="2" id="KW-0238">DNA-binding</keyword>
<proteinExistence type="predicted"/>
<gene>
    <name evidence="5" type="ORF">AYY17_01965</name>
</gene>
<dbReference type="PANTHER" id="PTHR40661">
    <property type="match status" value="1"/>
</dbReference>
<evidence type="ECO:0000256" key="1">
    <source>
        <dbReference type="ARBA" id="ARBA00023015"/>
    </source>
</evidence>
<dbReference type="SMART" id="SM00530">
    <property type="entry name" value="HTH_XRE"/>
    <property type="match status" value="1"/>
</dbReference>
<evidence type="ECO:0000256" key="3">
    <source>
        <dbReference type="ARBA" id="ARBA00023163"/>
    </source>
</evidence>
<keyword evidence="3" id="KW-0804">Transcription</keyword>
<reference evidence="5 6" key="1">
    <citation type="submission" date="2016-06" db="EMBL/GenBank/DDBJ databases">
        <authorList>
            <person name="Kjaerup R.B."/>
            <person name="Dalgaard T.S."/>
            <person name="Juul-Madsen H.R."/>
        </authorList>
    </citation>
    <scope>NUCLEOTIDE SEQUENCE [LARGE SCALE GENOMIC DNA]</scope>
    <source>
        <strain evidence="5 6">GCSL-Mp3</strain>
    </source>
</reference>
<evidence type="ECO:0000313" key="5">
    <source>
        <dbReference type="EMBL" id="OBU11511.1"/>
    </source>
</evidence>
<dbReference type="InterPro" id="IPR010982">
    <property type="entry name" value="Lambda_DNA-bd_dom_sf"/>
</dbReference>
<name>A0A1B8HQG9_9GAMM</name>
<dbReference type="InterPro" id="IPR036286">
    <property type="entry name" value="LexA/Signal_pep-like_sf"/>
</dbReference>
<dbReference type="Gene3D" id="2.10.109.10">
    <property type="entry name" value="Umud Fragment, subunit A"/>
    <property type="match status" value="1"/>
</dbReference>
<dbReference type="SUPFAM" id="SSF47413">
    <property type="entry name" value="lambda repressor-like DNA-binding domains"/>
    <property type="match status" value="1"/>
</dbReference>
<comment type="caution">
    <text evidence="5">The sequence shown here is derived from an EMBL/GenBank/DDBJ whole genome shotgun (WGS) entry which is preliminary data.</text>
</comment>
<dbReference type="RefSeq" id="WP_067420840.1">
    <property type="nucleotide sequence ID" value="NZ_LZEX01000001.1"/>
</dbReference>
<dbReference type="CDD" id="cd06529">
    <property type="entry name" value="S24_LexA-like"/>
    <property type="match status" value="1"/>
</dbReference>
<sequence length="235" mass="25684">MKTFSDRLNFAMQQAGVSQADLALAVGVAQPTIWKLTAGKSQTSRKSMEIAAFLGVNPVWLTTGVGEPFGNQERASISNAGDPIPVTTWDSSTPLEDDEVEVPFLRDIEFACGNGSYNEDDYNGFKLRFSKSTLRKIGANTDGSDVICFPARGNSMEPVIPDGSTVGVVISDKRVIDGKMYAINQGGWKRLKILYRSGPDTITIRSFNTDEYPDETAAMSDVEIIGRVFWYSVMA</sequence>
<dbReference type="PANTHER" id="PTHR40661:SF2">
    <property type="entry name" value="HTH-TYPE TRANSCRIPTIONAL REGULATOR PRTR"/>
    <property type="match status" value="1"/>
</dbReference>
<dbReference type="EMBL" id="LZEX01000001">
    <property type="protein sequence ID" value="OBU11511.1"/>
    <property type="molecule type" value="Genomic_DNA"/>
</dbReference>
<dbReference type="GO" id="GO:0003677">
    <property type="term" value="F:DNA binding"/>
    <property type="evidence" value="ECO:0007669"/>
    <property type="project" value="UniProtKB-KW"/>
</dbReference>
<protein>
    <submittedName>
        <fullName evidence="5">Repressor</fullName>
    </submittedName>
</protein>